<dbReference type="OrthoDB" id="6398749at2759"/>
<dbReference type="AlphaFoldDB" id="A0A162Q8X1"/>
<sequence>MDEMDIDIDIENADLNCNFDMAEQITEESPEQEDDTANTELENVLLISETAIANKILQTKNSMQTKAFKRLEFVKAIYPRPGQRIKKSKQPVTSVHNRTKNNSPSSSVSSQNPTTLNVNANPAIFSPDIRPTILSSPITPSTPQKLKEKVVKAPLKGNIVKRPEGMFLKMSDGKMIAITTILKEPFK</sequence>
<reference evidence="2 3" key="1">
    <citation type="submission" date="2016-03" db="EMBL/GenBank/DDBJ databases">
        <title>EvidentialGene: Evidence-directed Construction of Genes on Genomes.</title>
        <authorList>
            <person name="Gilbert D.G."/>
            <person name="Choi J.-H."/>
            <person name="Mockaitis K."/>
            <person name="Colbourne J."/>
            <person name="Pfrender M."/>
        </authorList>
    </citation>
    <scope>NUCLEOTIDE SEQUENCE [LARGE SCALE GENOMIC DNA]</scope>
    <source>
        <strain evidence="2 3">Xinb3</strain>
        <tissue evidence="2">Complete organism</tissue>
    </source>
</reference>
<dbReference type="Proteomes" id="UP000076858">
    <property type="component" value="Unassembled WGS sequence"/>
</dbReference>
<evidence type="ECO:0000313" key="2">
    <source>
        <dbReference type="EMBL" id="KZS19469.1"/>
    </source>
</evidence>
<organism evidence="2 3">
    <name type="scientific">Daphnia magna</name>
    <dbReference type="NCBI Taxonomy" id="35525"/>
    <lineage>
        <taxon>Eukaryota</taxon>
        <taxon>Metazoa</taxon>
        <taxon>Ecdysozoa</taxon>
        <taxon>Arthropoda</taxon>
        <taxon>Crustacea</taxon>
        <taxon>Branchiopoda</taxon>
        <taxon>Diplostraca</taxon>
        <taxon>Cladocera</taxon>
        <taxon>Anomopoda</taxon>
        <taxon>Daphniidae</taxon>
        <taxon>Daphnia</taxon>
    </lineage>
</organism>
<feature type="region of interest" description="Disordered" evidence="1">
    <location>
        <begin position="82"/>
        <end position="115"/>
    </location>
</feature>
<name>A0A162Q8X1_9CRUS</name>
<keyword evidence="3" id="KW-1185">Reference proteome</keyword>
<accession>A0A162Q8X1</accession>
<protein>
    <submittedName>
        <fullName evidence="2">Uncharacterized protein</fullName>
    </submittedName>
</protein>
<dbReference type="EMBL" id="LRGB01000378">
    <property type="protein sequence ID" value="KZS19469.1"/>
    <property type="molecule type" value="Genomic_DNA"/>
</dbReference>
<evidence type="ECO:0000256" key="1">
    <source>
        <dbReference type="SAM" id="MobiDB-lite"/>
    </source>
</evidence>
<comment type="caution">
    <text evidence="2">The sequence shown here is derived from an EMBL/GenBank/DDBJ whole genome shotgun (WGS) entry which is preliminary data.</text>
</comment>
<feature type="compositionally biased region" description="Polar residues" evidence="1">
    <location>
        <begin position="90"/>
        <end position="102"/>
    </location>
</feature>
<gene>
    <name evidence="2" type="ORF">APZ42_014086</name>
</gene>
<proteinExistence type="predicted"/>
<evidence type="ECO:0000313" key="3">
    <source>
        <dbReference type="Proteomes" id="UP000076858"/>
    </source>
</evidence>